<name>A0ACC2NBC4_9HYME</name>
<proteinExistence type="predicted"/>
<evidence type="ECO:0000313" key="1">
    <source>
        <dbReference type="EMBL" id="KAJ8668392.1"/>
    </source>
</evidence>
<comment type="caution">
    <text evidence="1">The sequence shown here is derived from an EMBL/GenBank/DDBJ whole genome shotgun (WGS) entry which is preliminary data.</text>
</comment>
<protein>
    <submittedName>
        <fullName evidence="1">Uncharacterized protein</fullName>
    </submittedName>
</protein>
<keyword evidence="2" id="KW-1185">Reference proteome</keyword>
<dbReference type="Proteomes" id="UP001239111">
    <property type="component" value="Chromosome 4"/>
</dbReference>
<accession>A0ACC2NBC4</accession>
<sequence>MSSSSRKILTLRSAMNIMKILIVLEILSYFIDYGNASNFGSTVIDEWHPILKGVRRYINDRGFYHLTFFLPNHQNTADSQITNDVISYLTTRRTSISITLPISEDAESKMATYHRMLQNPRGTTLLISVFTVSNDDEHSVSNIKSTFEQGLELIEESSFRIRPRYLIIILAKEEIPMKFIEKILTFAWMKRFLDVTILQWSPQNHQCNSNIRIQSYNPFEVSYLNECYTPRITLFPNKLLNMHKYPFKASILRRTMRADFTMNSSGHVQNIYGIDHHKLSIISKSLNFSIVFIAPNVTNYDAPLAEHESQTLTNMIADGEIDYGLNALYIYFPLQSISPKNVERTVAVYYEKLVALVPVLPRVSSKLIYNNCVMCIGTILYVSIIFTVVKLLSFDTNLWSLSYTFRILVGSTVPRVSTKNAERVLFFFLLISSQKFAMDLFVEFTDNKINGENFDFYETLDDIKRSNIPLVIDKNYVKMTFSENDSTMQVLKKNIELIEDDTRCPNRIMSGENIVCLVDLDIAKYGIQQSKLNNGRKMKVMNREFWTAPKGFIFSQGSPYVEEFNRFNRRFEEGGFWHKSYMIRKIQLGDDAEIVENSVDHELSKKMLLICLSGWILSTIIFFIEVLVHRYLRNT</sequence>
<reference evidence="1" key="1">
    <citation type="submission" date="2023-04" db="EMBL/GenBank/DDBJ databases">
        <title>A chromosome-level genome assembly of the parasitoid wasp Eretmocerus hayati.</title>
        <authorList>
            <person name="Zhong Y."/>
            <person name="Liu S."/>
            <person name="Liu Y."/>
        </authorList>
    </citation>
    <scope>NUCLEOTIDE SEQUENCE</scope>
    <source>
        <strain evidence="1">ZJU_SS_LIU_2023</strain>
    </source>
</reference>
<dbReference type="EMBL" id="CM056744">
    <property type="protein sequence ID" value="KAJ8668392.1"/>
    <property type="molecule type" value="Genomic_DNA"/>
</dbReference>
<gene>
    <name evidence="1" type="ORF">QAD02_010055</name>
</gene>
<evidence type="ECO:0000313" key="2">
    <source>
        <dbReference type="Proteomes" id="UP001239111"/>
    </source>
</evidence>
<organism evidence="1 2">
    <name type="scientific">Eretmocerus hayati</name>
    <dbReference type="NCBI Taxonomy" id="131215"/>
    <lineage>
        <taxon>Eukaryota</taxon>
        <taxon>Metazoa</taxon>
        <taxon>Ecdysozoa</taxon>
        <taxon>Arthropoda</taxon>
        <taxon>Hexapoda</taxon>
        <taxon>Insecta</taxon>
        <taxon>Pterygota</taxon>
        <taxon>Neoptera</taxon>
        <taxon>Endopterygota</taxon>
        <taxon>Hymenoptera</taxon>
        <taxon>Apocrita</taxon>
        <taxon>Proctotrupomorpha</taxon>
        <taxon>Chalcidoidea</taxon>
        <taxon>Aphelinidae</taxon>
        <taxon>Aphelininae</taxon>
        <taxon>Eretmocerus</taxon>
    </lineage>
</organism>